<evidence type="ECO:0000256" key="1">
    <source>
        <dbReference type="ARBA" id="ARBA00023015"/>
    </source>
</evidence>
<dbReference type="Proteomes" id="UP001082899">
    <property type="component" value="Unassembled WGS sequence"/>
</dbReference>
<evidence type="ECO:0000256" key="2">
    <source>
        <dbReference type="ARBA" id="ARBA00023125"/>
    </source>
</evidence>
<comment type="caution">
    <text evidence="5">The sequence shown here is derived from an EMBL/GenBank/DDBJ whole genome shotgun (WGS) entry which is preliminary data.</text>
</comment>
<dbReference type="InterPro" id="IPR018060">
    <property type="entry name" value="HTH_AraC"/>
</dbReference>
<dbReference type="SUPFAM" id="SSF46689">
    <property type="entry name" value="Homeodomain-like"/>
    <property type="match status" value="1"/>
</dbReference>
<name>A0ABT3ZM13_9BURK</name>
<sequence length="315" mass="35412">MTTITTEGVYPAQRARFWRDAISAAFVELDCRIADPSPFRGSLKQNRVGPLSYTHVEAGGQSVSRPATRHVRHDEYILVSIGTTGHGILRQDCREARLEVGGFAVYDTARPYELHFDAPFSQAVIQIPRLLLKERLGMTEHVTATFLEGRDPLVQLTRDYLLALGRFADHDTAFETDRIAQQAVDLLAMALQSRQPADAMSTAPRATRLFRIKQLTESHLRDGEFGLAGLSARLHVSGRYINDLFSDEGTSFGRYLLARRLERCAEDLRAPGMRHRTINDVAFSWGFNNFSHFSATFRQHFGTSARAYRADHVAS</sequence>
<dbReference type="PROSITE" id="PS01124">
    <property type="entry name" value="HTH_ARAC_FAMILY_2"/>
    <property type="match status" value="1"/>
</dbReference>
<keyword evidence="2" id="KW-0238">DNA-binding</keyword>
<dbReference type="PRINTS" id="PR00032">
    <property type="entry name" value="HTHARAC"/>
</dbReference>
<protein>
    <submittedName>
        <fullName evidence="5">Helix-turn-helix domain-containing protein</fullName>
    </submittedName>
</protein>
<dbReference type="EMBL" id="JAPMXC010000001">
    <property type="protein sequence ID" value="MCY0386988.1"/>
    <property type="molecule type" value="Genomic_DNA"/>
</dbReference>
<dbReference type="InterPro" id="IPR035418">
    <property type="entry name" value="AraC-bd_2"/>
</dbReference>
<dbReference type="RefSeq" id="WP_267846670.1">
    <property type="nucleotide sequence ID" value="NZ_JAPMXC010000001.1"/>
</dbReference>
<evidence type="ECO:0000313" key="6">
    <source>
        <dbReference type="Proteomes" id="UP001082899"/>
    </source>
</evidence>
<keyword evidence="1" id="KW-0805">Transcription regulation</keyword>
<evidence type="ECO:0000256" key="3">
    <source>
        <dbReference type="ARBA" id="ARBA00023163"/>
    </source>
</evidence>
<evidence type="ECO:0000313" key="5">
    <source>
        <dbReference type="EMBL" id="MCY0386988.1"/>
    </source>
</evidence>
<evidence type="ECO:0000259" key="4">
    <source>
        <dbReference type="PROSITE" id="PS01124"/>
    </source>
</evidence>
<dbReference type="InterPro" id="IPR050204">
    <property type="entry name" value="AraC_XylS_family_regulators"/>
</dbReference>
<reference evidence="5" key="1">
    <citation type="submission" date="2022-11" db="EMBL/GenBank/DDBJ databases">
        <title>Robbsia betulipollinis sp. nov., isolated from pollen of birch (Betula pendula).</title>
        <authorList>
            <person name="Shi H."/>
            <person name="Ambika Manirajan B."/>
            <person name="Ratering S."/>
            <person name="Geissler-Plaum R."/>
            <person name="Schnell S."/>
        </authorList>
    </citation>
    <scope>NUCLEOTIDE SEQUENCE</scope>
    <source>
        <strain evidence="5">Bb-Pol-6</strain>
    </source>
</reference>
<dbReference type="Gene3D" id="1.10.10.60">
    <property type="entry name" value="Homeodomain-like"/>
    <property type="match status" value="1"/>
</dbReference>
<dbReference type="PANTHER" id="PTHR46796">
    <property type="entry name" value="HTH-TYPE TRANSCRIPTIONAL ACTIVATOR RHAS-RELATED"/>
    <property type="match status" value="1"/>
</dbReference>
<dbReference type="Pfam" id="PF14525">
    <property type="entry name" value="AraC_binding_2"/>
    <property type="match status" value="1"/>
</dbReference>
<dbReference type="SMART" id="SM00342">
    <property type="entry name" value="HTH_ARAC"/>
    <property type="match status" value="1"/>
</dbReference>
<dbReference type="InterPro" id="IPR009057">
    <property type="entry name" value="Homeodomain-like_sf"/>
</dbReference>
<gene>
    <name evidence="5" type="ORF">OVY01_07020</name>
</gene>
<proteinExistence type="predicted"/>
<keyword evidence="6" id="KW-1185">Reference proteome</keyword>
<dbReference type="Pfam" id="PF12833">
    <property type="entry name" value="HTH_18"/>
    <property type="match status" value="1"/>
</dbReference>
<organism evidence="5 6">
    <name type="scientific">Robbsia betulipollinis</name>
    <dbReference type="NCBI Taxonomy" id="2981849"/>
    <lineage>
        <taxon>Bacteria</taxon>
        <taxon>Pseudomonadati</taxon>
        <taxon>Pseudomonadota</taxon>
        <taxon>Betaproteobacteria</taxon>
        <taxon>Burkholderiales</taxon>
        <taxon>Burkholderiaceae</taxon>
        <taxon>Robbsia</taxon>
    </lineage>
</organism>
<accession>A0ABT3ZM13</accession>
<dbReference type="InterPro" id="IPR020449">
    <property type="entry name" value="Tscrpt_reg_AraC-type_HTH"/>
</dbReference>
<feature type="domain" description="HTH araC/xylS-type" evidence="4">
    <location>
        <begin position="210"/>
        <end position="311"/>
    </location>
</feature>
<keyword evidence="3" id="KW-0804">Transcription</keyword>
<dbReference type="PANTHER" id="PTHR46796:SF6">
    <property type="entry name" value="ARAC SUBFAMILY"/>
    <property type="match status" value="1"/>
</dbReference>